<reference evidence="3 4" key="1">
    <citation type="journal article" date="2015" name="Stand. Genomic Sci.">
        <title>Genomic Encyclopedia of Bacterial and Archaeal Type Strains, Phase III: the genomes of soil and plant-associated and newly described type strains.</title>
        <authorList>
            <person name="Whitman W.B."/>
            <person name="Woyke T."/>
            <person name="Klenk H.P."/>
            <person name="Zhou Y."/>
            <person name="Lilburn T.G."/>
            <person name="Beck B.J."/>
            <person name="De Vos P."/>
            <person name="Vandamme P."/>
            <person name="Eisen J.A."/>
            <person name="Garrity G."/>
            <person name="Hugenholtz P."/>
            <person name="Kyrpides N.C."/>
        </authorList>
    </citation>
    <scope>NUCLEOTIDE SEQUENCE [LARGE SCALE GENOMIC DNA]</scope>
    <source>
        <strain evidence="3 4">CGMCC 1.10124</strain>
    </source>
</reference>
<keyword evidence="1" id="KW-0812">Transmembrane</keyword>
<evidence type="ECO:0000313" key="5">
    <source>
        <dbReference type="Proteomes" id="UP000282007"/>
    </source>
</evidence>
<keyword evidence="1" id="KW-1133">Transmembrane helix</keyword>
<dbReference type="OrthoDB" id="355756at2157"/>
<evidence type="ECO:0000256" key="1">
    <source>
        <dbReference type="SAM" id="Phobius"/>
    </source>
</evidence>
<sequence length="152" mass="15953">MVRAQSPSHVRLFGRDRTKTRWFVTSAVALCGLTLGLAAAGDALLSVWPRLYAHLVIESVAILVFACTFLIATANGYLNDGVVTSVVVTAAPLVGLFLYLAVDTLLFGATVLTEVTLDSLVSLGGAVGAIGLASYLLGMLLSFRRPPTITSL</sequence>
<proteinExistence type="predicted"/>
<feature type="transmembrane region" description="Helical" evidence="1">
    <location>
        <begin position="81"/>
        <end position="102"/>
    </location>
</feature>
<gene>
    <name evidence="3" type="ORF">ATH50_2764</name>
    <name evidence="2" type="ORF">DU502_17575</name>
</gene>
<dbReference type="EMBL" id="CP034145">
    <property type="protein sequence ID" value="AZH27071.1"/>
    <property type="molecule type" value="Genomic_DNA"/>
</dbReference>
<organism evidence="3 4">
    <name type="scientific">Haloplanus aerogenes</name>
    <dbReference type="NCBI Taxonomy" id="660522"/>
    <lineage>
        <taxon>Archaea</taxon>
        <taxon>Methanobacteriati</taxon>
        <taxon>Methanobacteriota</taxon>
        <taxon>Stenosarchaea group</taxon>
        <taxon>Halobacteria</taxon>
        <taxon>Halobacteriales</taxon>
        <taxon>Haloferacaceae</taxon>
        <taxon>Haloplanus</taxon>
    </lineage>
</organism>
<keyword evidence="5" id="KW-1185">Reference proteome</keyword>
<dbReference type="RefSeq" id="WP_121921342.1">
    <property type="nucleotide sequence ID" value="NZ_CP034145.1"/>
</dbReference>
<dbReference type="Proteomes" id="UP000277326">
    <property type="component" value="Unassembled WGS sequence"/>
</dbReference>
<feature type="transmembrane region" description="Helical" evidence="1">
    <location>
        <begin position="21"/>
        <end position="40"/>
    </location>
</feature>
<evidence type="ECO:0000313" key="4">
    <source>
        <dbReference type="Proteomes" id="UP000277326"/>
    </source>
</evidence>
<reference evidence="3" key="3">
    <citation type="submission" date="2018-10" db="EMBL/GenBank/DDBJ databases">
        <authorList>
            <person name="Whitman W."/>
            <person name="Huntemann M."/>
            <person name="Clum A."/>
            <person name="Pillay M."/>
            <person name="Palaniappan K."/>
            <person name="Varghese N."/>
            <person name="Mikhailova N."/>
            <person name="Stamatis D."/>
            <person name="Reddy T."/>
            <person name="Daum C."/>
            <person name="Shapiro N."/>
            <person name="Ivanova N."/>
            <person name="Kyrpides N."/>
            <person name="Woyke T."/>
        </authorList>
    </citation>
    <scope>NUCLEOTIDE SEQUENCE</scope>
    <source>
        <strain evidence="3">CGMCC 1.10124</strain>
    </source>
</reference>
<evidence type="ECO:0000313" key="2">
    <source>
        <dbReference type="EMBL" id="AZH27071.1"/>
    </source>
</evidence>
<reference evidence="2 5" key="2">
    <citation type="submission" date="2018-07" db="EMBL/GenBank/DDBJ databases">
        <title>Genome sequences of Haloplanus aerogenes JCM 16430T.</title>
        <authorList>
            <person name="Kim Y.B."/>
            <person name="Roh S.W."/>
        </authorList>
    </citation>
    <scope>NUCLEOTIDE SEQUENCE [LARGE SCALE GENOMIC DNA]</scope>
    <source>
        <strain evidence="2 5">JCM 16430</strain>
    </source>
</reference>
<dbReference type="KEGG" id="haer:DU502_17575"/>
<dbReference type="EMBL" id="REFS01000005">
    <property type="protein sequence ID" value="RMB13431.1"/>
    <property type="molecule type" value="Genomic_DNA"/>
</dbReference>
<keyword evidence="1" id="KW-0472">Membrane</keyword>
<accession>A0A3M0CVX1</accession>
<feature type="transmembrane region" description="Helical" evidence="1">
    <location>
        <begin position="122"/>
        <end position="143"/>
    </location>
</feature>
<dbReference type="Proteomes" id="UP000282007">
    <property type="component" value="Chromosome"/>
</dbReference>
<dbReference type="AlphaFoldDB" id="A0A3M0CVX1"/>
<protein>
    <submittedName>
        <fullName evidence="3">Uncharacterized protein</fullName>
    </submittedName>
</protein>
<name>A0A3M0CVX1_9EURY</name>
<feature type="transmembrane region" description="Helical" evidence="1">
    <location>
        <begin position="52"/>
        <end position="74"/>
    </location>
</feature>
<evidence type="ECO:0000313" key="3">
    <source>
        <dbReference type="EMBL" id="RMB13431.1"/>
    </source>
</evidence>
<dbReference type="GeneID" id="38473135"/>